<accession>F4LP18</accession>
<dbReference type="EMBL" id="CP002696">
    <property type="protein sequence ID" value="AEE15894.1"/>
    <property type="molecule type" value="Genomic_DNA"/>
</dbReference>
<dbReference type="AlphaFoldDB" id="F4LP18"/>
<protein>
    <submittedName>
        <fullName evidence="1">Uncharacterized conserved protein UCP033563</fullName>
    </submittedName>
</protein>
<evidence type="ECO:0000313" key="2">
    <source>
        <dbReference type="Proteomes" id="UP000006546"/>
    </source>
</evidence>
<proteinExistence type="predicted"/>
<dbReference type="HOGENOM" id="CLU_036573_0_0_12"/>
<evidence type="ECO:0000313" key="1">
    <source>
        <dbReference type="EMBL" id="AEE15894.1"/>
    </source>
</evidence>
<keyword evidence="2" id="KW-1185">Reference proteome</keyword>
<dbReference type="STRING" id="906968.Trebr_0450"/>
<name>F4LP18_TREBD</name>
<dbReference type="PANTHER" id="PTHR36454">
    <property type="entry name" value="LMO2823 PROTEIN"/>
    <property type="match status" value="1"/>
</dbReference>
<gene>
    <name evidence="1" type="ordered locus">Trebr_0450</name>
</gene>
<dbReference type="InterPro" id="IPR008323">
    <property type="entry name" value="UCP033563"/>
</dbReference>
<dbReference type="eggNOG" id="COG4198">
    <property type="taxonomic scope" value="Bacteria"/>
</dbReference>
<organism evidence="1 2">
    <name type="scientific">Treponema brennaborense (strain DSM 12168 / CIP 105900 / DD5/3)</name>
    <dbReference type="NCBI Taxonomy" id="906968"/>
    <lineage>
        <taxon>Bacteria</taxon>
        <taxon>Pseudomonadati</taxon>
        <taxon>Spirochaetota</taxon>
        <taxon>Spirochaetia</taxon>
        <taxon>Spirochaetales</taxon>
        <taxon>Treponemataceae</taxon>
        <taxon>Treponema</taxon>
    </lineage>
</organism>
<sequence>MKNFDKFGLSVPQILLPRNSGDLKSWAVIACDQYTQDRGYWKKAEAAAAGNPSALNLILPEVYLNDADKSERIAEIHRCMEAYLKSGVFVDPFEGFIYLERTTEYGRVRKGLIAAVDLETYEWKPFSAALIRATEATIPERIPPRMEIRRGAALELPHIMLLVNDPERTLVEACGTAVKNGCTPLYDGELMLGAGRLAGYGVAGAALDGVAAALEKLSAANTAADGSVFLFAVGDGNHSLATAKAVWDEYKRSLTAAGATDGQLKQSPVRYALVEIVNIYDDGLTFEPIHRVLFNVDPEKLLAYCAEQLGGTVTECPSADALASNVGVCGRPHESGASFGFVYPDEQGNARYFCLKTAVTELAVSRLQPVLDVFLKAAEMGAAYNSKDVPEIDYIHGSEEVFRLGAQRNACAILLPPIAKESFFSTIAECGPLPRKSFSMGEASEKRFYLEARRLFGDN</sequence>
<dbReference type="Pfam" id="PF06245">
    <property type="entry name" value="DUF1015"/>
    <property type="match status" value="1"/>
</dbReference>
<reference evidence="2" key="1">
    <citation type="submission" date="2011-04" db="EMBL/GenBank/DDBJ databases">
        <title>The complete genome of Treponema brennaborense DSM 12168.</title>
        <authorList>
            <person name="Lucas S."/>
            <person name="Han J."/>
            <person name="Lapidus A."/>
            <person name="Bruce D."/>
            <person name="Goodwin L."/>
            <person name="Pitluck S."/>
            <person name="Peters L."/>
            <person name="Kyrpides N."/>
            <person name="Mavromatis K."/>
            <person name="Ivanova N."/>
            <person name="Mikhailova N."/>
            <person name="Pagani I."/>
            <person name="Teshima H."/>
            <person name="Detter J.C."/>
            <person name="Tapia R."/>
            <person name="Han C."/>
            <person name="Land M."/>
            <person name="Hauser L."/>
            <person name="Markowitz V."/>
            <person name="Cheng J.-F."/>
            <person name="Hugenholtz P."/>
            <person name="Woyke T."/>
            <person name="Wu D."/>
            <person name="Gronow S."/>
            <person name="Wellnitz S."/>
            <person name="Brambilla E."/>
            <person name="Klenk H.-P."/>
            <person name="Eisen J.A."/>
        </authorList>
    </citation>
    <scope>NUCLEOTIDE SEQUENCE [LARGE SCALE GENOMIC DNA]</scope>
    <source>
        <strain evidence="2">DSM 12168 / CIP 105900 / DD5/3</strain>
    </source>
</reference>
<dbReference type="Proteomes" id="UP000006546">
    <property type="component" value="Chromosome"/>
</dbReference>
<dbReference type="KEGG" id="tbe:Trebr_0450"/>
<dbReference type="PANTHER" id="PTHR36454:SF1">
    <property type="entry name" value="DUF1015 DOMAIN-CONTAINING PROTEIN"/>
    <property type="match status" value="1"/>
</dbReference>
<dbReference type="RefSeq" id="WP_013757613.1">
    <property type="nucleotide sequence ID" value="NC_015500.1"/>
</dbReference>
<dbReference type="OrthoDB" id="6396832at2"/>